<organism evidence="2 3">
    <name type="scientific">Deinococcus malanensis</name>
    <dbReference type="NCBI Taxonomy" id="1706855"/>
    <lineage>
        <taxon>Bacteria</taxon>
        <taxon>Thermotogati</taxon>
        <taxon>Deinococcota</taxon>
        <taxon>Deinococci</taxon>
        <taxon>Deinococcales</taxon>
        <taxon>Deinococcaceae</taxon>
        <taxon>Deinococcus</taxon>
    </lineage>
</organism>
<dbReference type="PROSITE" id="PS50234">
    <property type="entry name" value="VWFA"/>
    <property type="match status" value="1"/>
</dbReference>
<evidence type="ECO:0000313" key="3">
    <source>
        <dbReference type="Proteomes" id="UP000647587"/>
    </source>
</evidence>
<dbReference type="InterPro" id="IPR002035">
    <property type="entry name" value="VWF_A"/>
</dbReference>
<dbReference type="RefSeq" id="WP_189011993.1">
    <property type="nucleotide sequence ID" value="NZ_BMPP01000032.1"/>
</dbReference>
<dbReference type="InterPro" id="IPR011392">
    <property type="entry name" value="Tellurite-R_TerY"/>
</dbReference>
<evidence type="ECO:0000259" key="1">
    <source>
        <dbReference type="PROSITE" id="PS50234"/>
    </source>
</evidence>
<comment type="caution">
    <text evidence="2">The sequence shown here is derived from an EMBL/GenBank/DDBJ whole genome shotgun (WGS) entry which is preliminary data.</text>
</comment>
<dbReference type="SUPFAM" id="SSF53300">
    <property type="entry name" value="vWA-like"/>
    <property type="match status" value="1"/>
</dbReference>
<dbReference type="PIRSF" id="PIRSF020634">
    <property type="entry name" value="TerY_vWA"/>
    <property type="match status" value="1"/>
</dbReference>
<dbReference type="Gene3D" id="3.40.50.410">
    <property type="entry name" value="von Willebrand factor, type A domain"/>
    <property type="match status" value="1"/>
</dbReference>
<name>A0ABQ2F5C5_9DEIO</name>
<gene>
    <name evidence="2" type="ORF">GCM10008955_40190</name>
</gene>
<dbReference type="Proteomes" id="UP000647587">
    <property type="component" value="Unassembled WGS sequence"/>
</dbReference>
<dbReference type="InterPro" id="IPR036465">
    <property type="entry name" value="vWFA_dom_sf"/>
</dbReference>
<feature type="domain" description="VWFA" evidence="1">
    <location>
        <begin position="25"/>
        <end position="203"/>
    </location>
</feature>
<dbReference type="EMBL" id="BMPP01000032">
    <property type="protein sequence ID" value="GGK42397.1"/>
    <property type="molecule type" value="Genomic_DNA"/>
</dbReference>
<proteinExistence type="predicted"/>
<accession>A0ABQ2F5C5</accession>
<evidence type="ECO:0000313" key="2">
    <source>
        <dbReference type="EMBL" id="GGK42397.1"/>
    </source>
</evidence>
<dbReference type="Pfam" id="PF00092">
    <property type="entry name" value="VWA"/>
    <property type="match status" value="1"/>
</dbReference>
<keyword evidence="3" id="KW-1185">Reference proteome</keyword>
<sequence length="223" mass="24455">MAESEYSQLPFDLAEFAENPEPRCPVLLLIDNSGSMKGEKIRQLNAGLAHFKDDLIDDPLAAARCEIAMVTFGPVREVMDFTSAQHFLPPHLEADGATPLGGAVLHGLEMLKRRKEIIRQGGIGLYRPWVFLITDGAPTDSWSQAAEVVRQGEESKAFAFFSVGVQGADLKMLRNLSTREPLMLDGLKFRELFQWLSASLKSVSRSTPGDTVPLASPAGWAEV</sequence>
<dbReference type="SMART" id="SM00327">
    <property type="entry name" value="VWA"/>
    <property type="match status" value="1"/>
</dbReference>
<protein>
    <recommendedName>
        <fullName evidence="1">VWFA domain-containing protein</fullName>
    </recommendedName>
</protein>
<reference evidence="3" key="1">
    <citation type="journal article" date="2019" name="Int. J. Syst. Evol. Microbiol.">
        <title>The Global Catalogue of Microorganisms (GCM) 10K type strain sequencing project: providing services to taxonomists for standard genome sequencing and annotation.</title>
        <authorList>
            <consortium name="The Broad Institute Genomics Platform"/>
            <consortium name="The Broad Institute Genome Sequencing Center for Infectious Disease"/>
            <person name="Wu L."/>
            <person name="Ma J."/>
        </authorList>
    </citation>
    <scope>NUCLEOTIDE SEQUENCE [LARGE SCALE GENOMIC DNA]</scope>
    <source>
        <strain evidence="3">JCM 30331</strain>
    </source>
</reference>